<dbReference type="Pfam" id="PF03522">
    <property type="entry name" value="SLC12"/>
    <property type="match status" value="2"/>
</dbReference>
<dbReference type="InterPro" id="IPR018491">
    <property type="entry name" value="SLC12_C"/>
</dbReference>
<keyword evidence="2 6" id="KW-0812">Transmembrane</keyword>
<reference evidence="11" key="1">
    <citation type="submission" date="2016-06" db="UniProtKB">
        <authorList>
            <consortium name="WormBaseParasite"/>
        </authorList>
    </citation>
    <scope>IDENTIFICATION</scope>
</reference>
<dbReference type="GO" id="GO:0045202">
    <property type="term" value="C:synapse"/>
    <property type="evidence" value="ECO:0007669"/>
    <property type="project" value="GOC"/>
</dbReference>
<gene>
    <name evidence="9" type="ORF">TCNE_LOCUS18322</name>
</gene>
<evidence type="ECO:0000313" key="11">
    <source>
        <dbReference type="WBParaSite" id="TCNE_0001832601-mRNA-1"/>
    </source>
</evidence>
<reference evidence="9 10" key="2">
    <citation type="submission" date="2018-11" db="EMBL/GenBank/DDBJ databases">
        <authorList>
            <consortium name="Pathogen Informatics"/>
        </authorList>
    </citation>
    <scope>NUCLEOTIDE SEQUENCE [LARGE SCALE GENOMIC DNA]</scope>
</reference>
<feature type="transmembrane region" description="Helical" evidence="6">
    <location>
        <begin position="76"/>
        <end position="95"/>
    </location>
</feature>
<dbReference type="GO" id="GO:0006884">
    <property type="term" value="P:cell volume homeostasis"/>
    <property type="evidence" value="ECO:0007669"/>
    <property type="project" value="TreeGrafter"/>
</dbReference>
<evidence type="ECO:0000259" key="8">
    <source>
        <dbReference type="Pfam" id="PF03522"/>
    </source>
</evidence>
<evidence type="ECO:0000313" key="10">
    <source>
        <dbReference type="Proteomes" id="UP000050794"/>
    </source>
</evidence>
<dbReference type="Proteomes" id="UP000050794">
    <property type="component" value="Unassembled WGS sequence"/>
</dbReference>
<evidence type="ECO:0000256" key="5">
    <source>
        <dbReference type="SAM" id="MobiDB-lite"/>
    </source>
</evidence>
<feature type="domain" description="Amino acid permease/ SLC12A" evidence="7">
    <location>
        <begin position="25"/>
        <end position="99"/>
    </location>
</feature>
<dbReference type="InterPro" id="IPR004842">
    <property type="entry name" value="SLC12A_fam"/>
</dbReference>
<dbReference type="GO" id="GO:0007268">
    <property type="term" value="P:chemical synaptic transmission"/>
    <property type="evidence" value="ECO:0007669"/>
    <property type="project" value="TreeGrafter"/>
</dbReference>
<feature type="transmembrane region" description="Helical" evidence="6">
    <location>
        <begin position="116"/>
        <end position="145"/>
    </location>
</feature>
<comment type="subcellular location">
    <subcellularLocation>
        <location evidence="1">Membrane</location>
        <topology evidence="1">Multi-pass membrane protein</topology>
    </subcellularLocation>
</comment>
<feature type="transmembrane region" description="Helical" evidence="6">
    <location>
        <begin position="21"/>
        <end position="41"/>
    </location>
</feature>
<dbReference type="GO" id="GO:0005886">
    <property type="term" value="C:plasma membrane"/>
    <property type="evidence" value="ECO:0007669"/>
    <property type="project" value="TreeGrafter"/>
</dbReference>
<dbReference type="InterPro" id="IPR004841">
    <property type="entry name" value="AA-permease/SLC12A_dom"/>
</dbReference>
<evidence type="ECO:0000256" key="3">
    <source>
        <dbReference type="ARBA" id="ARBA00022989"/>
    </source>
</evidence>
<evidence type="ECO:0000256" key="6">
    <source>
        <dbReference type="SAM" id="Phobius"/>
    </source>
</evidence>
<dbReference type="WBParaSite" id="TCNE_0001832601-mRNA-1">
    <property type="protein sequence ID" value="TCNE_0001832601-mRNA-1"/>
    <property type="gene ID" value="TCNE_0001832601"/>
</dbReference>
<dbReference type="PANTHER" id="PTHR11827">
    <property type="entry name" value="SOLUTE CARRIER FAMILY 12, CATION COTRANSPORTERS"/>
    <property type="match status" value="1"/>
</dbReference>
<evidence type="ECO:0000256" key="4">
    <source>
        <dbReference type="ARBA" id="ARBA00023136"/>
    </source>
</evidence>
<dbReference type="PANTHER" id="PTHR11827:SF73">
    <property type="entry name" value="KAZACHOC, ISOFORM G"/>
    <property type="match status" value="1"/>
</dbReference>
<accession>A0A183VC52</accession>
<feature type="domain" description="SLC12A transporter C-terminal" evidence="8">
    <location>
        <begin position="204"/>
        <end position="319"/>
    </location>
</feature>
<organism evidence="10 11">
    <name type="scientific">Toxocara canis</name>
    <name type="common">Canine roundworm</name>
    <dbReference type="NCBI Taxonomy" id="6265"/>
    <lineage>
        <taxon>Eukaryota</taxon>
        <taxon>Metazoa</taxon>
        <taxon>Ecdysozoa</taxon>
        <taxon>Nematoda</taxon>
        <taxon>Chromadorea</taxon>
        <taxon>Rhabditida</taxon>
        <taxon>Spirurina</taxon>
        <taxon>Ascaridomorpha</taxon>
        <taxon>Ascaridoidea</taxon>
        <taxon>Toxocaridae</taxon>
        <taxon>Toxocara</taxon>
    </lineage>
</organism>
<dbReference type="Gene3D" id="1.20.1740.10">
    <property type="entry name" value="Amino acid/polyamine transporter I"/>
    <property type="match status" value="1"/>
</dbReference>
<feature type="compositionally biased region" description="Basic and acidic residues" evidence="5">
    <location>
        <begin position="455"/>
        <end position="469"/>
    </location>
</feature>
<dbReference type="GO" id="GO:0015379">
    <property type="term" value="F:potassium:chloride symporter activity"/>
    <property type="evidence" value="ECO:0007669"/>
    <property type="project" value="TreeGrafter"/>
</dbReference>
<keyword evidence="3 6" id="KW-1133">Transmembrane helix</keyword>
<name>A0A183VC52_TOXCA</name>
<evidence type="ECO:0000259" key="7">
    <source>
        <dbReference type="Pfam" id="PF00324"/>
    </source>
</evidence>
<evidence type="ECO:0000313" key="9">
    <source>
        <dbReference type="EMBL" id="VDM49643.1"/>
    </source>
</evidence>
<dbReference type="GO" id="GO:0055064">
    <property type="term" value="P:chloride ion homeostasis"/>
    <property type="evidence" value="ECO:0007669"/>
    <property type="project" value="TreeGrafter"/>
</dbReference>
<dbReference type="AlphaFoldDB" id="A0A183VC52"/>
<dbReference type="EMBL" id="UYWY01025385">
    <property type="protein sequence ID" value="VDM49643.1"/>
    <property type="molecule type" value="Genomic_DNA"/>
</dbReference>
<dbReference type="GO" id="GO:0055075">
    <property type="term" value="P:potassium ion homeostasis"/>
    <property type="evidence" value="ECO:0007669"/>
    <property type="project" value="TreeGrafter"/>
</dbReference>
<sequence length="568" mass="64132">MFIRDKFGQSAMSRLVIAELAVPHPTIILIGCFLSTVGAGMQSLTGAPRLLQAIACDDVIPFLSRFRQTDSRGEPILAILFTLFICECGILIAVIENITALITQPSFRYFHWSLSLLGSFLCIAVMFISAWHFALIAIFIGAAVYKYIEYAGAQKEWGDGLRGLGLSAARFALLNIDTRPQHTKNWRPQLLVLTPEDPDSEEGLLSFVSQLKAGKGLTLVARCVEGNFIRQPDLSESNRTELAQLVKKHKIKGFCDVLVTQNVNEGIACLVQTSGLGGLCHNTVVLAWPDEWHEMHEQHVCQRFVNTIRAVAAADCAILVPKNVSSFPASTTKMHGFLDVWWIVHDGGLLMLLPFLLRQNKTWKNTKLRLFTIAQVDDNSVNMKKDLEIFLYHLRIEAQIFVIEMPDSDISEYTYERTMRMEERVRLLKEMQVSEHKLDIQSAVVEAARERKLSRINEEEQHPSPEKMQEPTVQPIPEESEKHPDHPLSESHSRVHFSEDNESKKDENNDRLKAHGGEKYGNVRSFNVRKMHTAVRLNELMRQRSGDAQLVIVNLPGPPLEGTGQYCK</sequence>
<evidence type="ECO:0000256" key="1">
    <source>
        <dbReference type="ARBA" id="ARBA00004141"/>
    </source>
</evidence>
<feature type="domain" description="SLC12A transporter C-terminal" evidence="8">
    <location>
        <begin position="332"/>
        <end position="452"/>
    </location>
</feature>
<dbReference type="GO" id="GO:1990573">
    <property type="term" value="P:potassium ion import across plasma membrane"/>
    <property type="evidence" value="ECO:0007669"/>
    <property type="project" value="TreeGrafter"/>
</dbReference>
<feature type="region of interest" description="Disordered" evidence="5">
    <location>
        <begin position="455"/>
        <end position="518"/>
    </location>
</feature>
<dbReference type="PROSITE" id="PS51257">
    <property type="entry name" value="PROKAR_LIPOPROTEIN"/>
    <property type="match status" value="1"/>
</dbReference>
<dbReference type="Pfam" id="PF00324">
    <property type="entry name" value="AA_permease"/>
    <property type="match status" value="1"/>
</dbReference>
<evidence type="ECO:0000256" key="2">
    <source>
        <dbReference type="ARBA" id="ARBA00022692"/>
    </source>
</evidence>
<feature type="compositionally biased region" description="Basic and acidic residues" evidence="5">
    <location>
        <begin position="479"/>
        <end position="518"/>
    </location>
</feature>
<proteinExistence type="predicted"/>
<protein>
    <submittedName>
        <fullName evidence="11">Solute carrier family 12 member 6</fullName>
    </submittedName>
</protein>
<keyword evidence="4 6" id="KW-0472">Membrane</keyword>
<keyword evidence="10" id="KW-1185">Reference proteome</keyword>